<accession>I0KDH8</accession>
<dbReference type="InterPro" id="IPR015424">
    <property type="entry name" value="PyrdxlP-dep_Trfase"/>
</dbReference>
<comment type="similarity">
    <text evidence="3 7">Belongs to the class-III pyridoxal-phosphate-dependent aminotransferase family. HemL subfamily.</text>
</comment>
<dbReference type="NCBIfam" id="NF000818">
    <property type="entry name" value="PRK00062.1"/>
    <property type="match status" value="1"/>
</dbReference>
<dbReference type="InterPro" id="IPR004639">
    <property type="entry name" value="4pyrrol_synth_GluAld_NH2Trfase"/>
</dbReference>
<keyword evidence="9" id="KW-1185">Reference proteome</keyword>
<dbReference type="PANTHER" id="PTHR43713:SF3">
    <property type="entry name" value="GLUTAMATE-1-SEMIALDEHYDE 2,1-AMINOMUTASE 1, CHLOROPLASTIC-RELATED"/>
    <property type="match status" value="1"/>
</dbReference>
<gene>
    <name evidence="7" type="primary">hemL</name>
    <name evidence="8" type="ORF">FAES_4181</name>
</gene>
<dbReference type="Gene3D" id="3.90.1150.10">
    <property type="entry name" value="Aspartate Aminotransferase, domain 1"/>
    <property type="match status" value="1"/>
</dbReference>
<proteinExistence type="inferred from homology"/>
<protein>
    <recommendedName>
        <fullName evidence="7">Glutamate-1-semialdehyde 2,1-aminomutase</fullName>
        <shortName evidence="7">GSA</shortName>
        <ecNumber evidence="7">5.4.3.8</ecNumber>
    </recommendedName>
    <alternativeName>
        <fullName evidence="7">Glutamate-1-semialdehyde aminotransferase</fullName>
        <shortName evidence="7">GSA-AT</shortName>
    </alternativeName>
</protein>
<dbReference type="InterPro" id="IPR015421">
    <property type="entry name" value="PyrdxlP-dep_Trfase_major"/>
</dbReference>
<comment type="pathway">
    <text evidence="2">Porphyrin-containing compound metabolism; protoporphyrin-IX biosynthesis; 5-aminolevulinate from L-glutamyl-tRNA(Glu): step 2/2.</text>
</comment>
<keyword evidence="6 7" id="KW-0627">Porphyrin biosynthesis</keyword>
<dbReference type="GO" id="GO:0030170">
    <property type="term" value="F:pyridoxal phosphate binding"/>
    <property type="evidence" value="ECO:0007669"/>
    <property type="project" value="InterPro"/>
</dbReference>
<evidence type="ECO:0000256" key="5">
    <source>
        <dbReference type="ARBA" id="ARBA00023235"/>
    </source>
</evidence>
<dbReference type="NCBIfam" id="TIGR00713">
    <property type="entry name" value="hemL"/>
    <property type="match status" value="1"/>
</dbReference>
<dbReference type="Pfam" id="PF00202">
    <property type="entry name" value="Aminotran_3"/>
    <property type="match status" value="1"/>
</dbReference>
<dbReference type="UniPathway" id="UPA00251">
    <property type="reaction ID" value="UER00317"/>
</dbReference>
<dbReference type="InterPro" id="IPR049704">
    <property type="entry name" value="Aminotrans_3_PPA_site"/>
</dbReference>
<comment type="subunit">
    <text evidence="7">Homodimer.</text>
</comment>
<sequence length="447" mass="48231">MTEPLSLVHAFTFSLFHFMTSEQLFEKAKTLIPGGVNSPVRAFRAVGGTPLFIKSAKGAYLTDEDDRQYIELINSWGPMILGHAFEPVERAVRDAIQYSFSFGAPTRKEVEMAELIVSMVPSVEKVRMVNSGTEATMAAIRVARGFTGRDKIIKFEGCYHGHGDSFLIAAGSGAMTMGTPDSPGVTKATAHDTLTAPYNNLAAVETLIDANPNQIACLILEPVVGNMGCVLPDPGFLQGIRDLCTKHGIVLIFDEVMTGFRLAKGGAQERFGILPDLTTMGKIIGGGMPVGAYGGRTDIMNMVSPAGPVYQAGTLSGNPIAMSAGLAMLTYLNEHPEVYERLDTIGKRLGDGFRDSAAKLGLNYTVNQIGSMFTLFITDKPVTDLTSAKTSDIPRFGRYFHAMLERGVYLAPAQYESLFVSTALTDDLIEQVIAANEESLKAVMKDE</sequence>
<dbReference type="EMBL" id="HE796683">
    <property type="protein sequence ID" value="CCH02181.1"/>
    <property type="molecule type" value="Genomic_DNA"/>
</dbReference>
<dbReference type="PANTHER" id="PTHR43713">
    <property type="entry name" value="GLUTAMATE-1-SEMIALDEHYDE 2,1-AMINOMUTASE"/>
    <property type="match status" value="1"/>
</dbReference>
<feature type="modified residue" description="N6-(pyridoxal phosphate)lysine" evidence="7">
    <location>
        <position position="282"/>
    </location>
</feature>
<comment type="cofactor">
    <cofactor evidence="1 7">
        <name>pyridoxal 5'-phosphate</name>
        <dbReference type="ChEBI" id="CHEBI:597326"/>
    </cofactor>
</comment>
<dbReference type="PROSITE" id="PS00600">
    <property type="entry name" value="AA_TRANSFER_CLASS_3"/>
    <property type="match status" value="1"/>
</dbReference>
<dbReference type="AlphaFoldDB" id="I0KDH8"/>
<evidence type="ECO:0000256" key="6">
    <source>
        <dbReference type="ARBA" id="ARBA00023244"/>
    </source>
</evidence>
<dbReference type="OrthoDB" id="9807885at2"/>
<dbReference type="GO" id="GO:0008483">
    <property type="term" value="F:transaminase activity"/>
    <property type="evidence" value="ECO:0007669"/>
    <property type="project" value="InterPro"/>
</dbReference>
<dbReference type="KEGG" id="fae:FAES_4181"/>
<comment type="subcellular location">
    <subcellularLocation>
        <location evidence="7">Cytoplasm</location>
    </subcellularLocation>
</comment>
<evidence type="ECO:0000256" key="3">
    <source>
        <dbReference type="ARBA" id="ARBA00008981"/>
    </source>
</evidence>
<evidence type="ECO:0000313" key="8">
    <source>
        <dbReference type="EMBL" id="CCH02181.1"/>
    </source>
</evidence>
<dbReference type="FunFam" id="3.40.640.10:FF:000021">
    <property type="entry name" value="Glutamate-1-semialdehyde 2,1-aminomutase"/>
    <property type="match status" value="1"/>
</dbReference>
<dbReference type="SUPFAM" id="SSF53383">
    <property type="entry name" value="PLP-dependent transferases"/>
    <property type="match status" value="1"/>
</dbReference>
<dbReference type="GO" id="GO:0042286">
    <property type="term" value="F:glutamate-1-semialdehyde 2,1-aminomutase activity"/>
    <property type="evidence" value="ECO:0007669"/>
    <property type="project" value="UniProtKB-UniRule"/>
</dbReference>
<keyword evidence="7" id="KW-0963">Cytoplasm</keyword>
<dbReference type="HOGENOM" id="CLU_016922_1_5_10"/>
<dbReference type="CDD" id="cd00610">
    <property type="entry name" value="OAT_like"/>
    <property type="match status" value="1"/>
</dbReference>
<dbReference type="InterPro" id="IPR005814">
    <property type="entry name" value="Aminotrans_3"/>
</dbReference>
<dbReference type="STRING" id="1166018.FAES_4181"/>
<evidence type="ECO:0000256" key="4">
    <source>
        <dbReference type="ARBA" id="ARBA00022898"/>
    </source>
</evidence>
<dbReference type="InterPro" id="IPR015422">
    <property type="entry name" value="PyrdxlP-dep_Trfase_small"/>
</dbReference>
<dbReference type="HAMAP" id="MF_00375">
    <property type="entry name" value="HemL_aminotrans_3"/>
    <property type="match status" value="1"/>
</dbReference>
<comment type="catalytic activity">
    <reaction evidence="7">
        <text>(S)-4-amino-5-oxopentanoate = 5-aminolevulinate</text>
        <dbReference type="Rhea" id="RHEA:14265"/>
        <dbReference type="ChEBI" id="CHEBI:57501"/>
        <dbReference type="ChEBI" id="CHEBI:356416"/>
        <dbReference type="EC" id="5.4.3.8"/>
    </reaction>
</comment>
<organism evidence="8 9">
    <name type="scientific">Fibrella aestuarina BUZ 2</name>
    <dbReference type="NCBI Taxonomy" id="1166018"/>
    <lineage>
        <taxon>Bacteria</taxon>
        <taxon>Pseudomonadati</taxon>
        <taxon>Bacteroidota</taxon>
        <taxon>Cytophagia</taxon>
        <taxon>Cytophagales</taxon>
        <taxon>Spirosomataceae</taxon>
        <taxon>Fibrella</taxon>
    </lineage>
</organism>
<dbReference type="Proteomes" id="UP000011058">
    <property type="component" value="Chromosome"/>
</dbReference>
<dbReference type="Gene3D" id="3.40.640.10">
    <property type="entry name" value="Type I PLP-dependent aspartate aminotransferase-like (Major domain)"/>
    <property type="match status" value="1"/>
</dbReference>
<dbReference type="EC" id="5.4.3.8" evidence="7"/>
<dbReference type="eggNOG" id="COG0001">
    <property type="taxonomic scope" value="Bacteria"/>
</dbReference>
<evidence type="ECO:0000256" key="7">
    <source>
        <dbReference type="HAMAP-Rule" id="MF_00375"/>
    </source>
</evidence>
<dbReference type="GO" id="GO:0005737">
    <property type="term" value="C:cytoplasm"/>
    <property type="evidence" value="ECO:0007669"/>
    <property type="project" value="UniProtKB-SubCell"/>
</dbReference>
<evidence type="ECO:0000313" key="9">
    <source>
        <dbReference type="Proteomes" id="UP000011058"/>
    </source>
</evidence>
<reference evidence="8 9" key="1">
    <citation type="journal article" date="2012" name="J. Bacteriol.">
        <title>Genome Sequence of Fibrella aestuarina BUZ 2T, a Filamentous Marine Bacterium.</title>
        <authorList>
            <person name="Filippini M."/>
            <person name="Qi W."/>
            <person name="Blom J."/>
            <person name="Goesmann A."/>
            <person name="Smits T.H."/>
            <person name="Bagheri H.C."/>
        </authorList>
    </citation>
    <scope>NUCLEOTIDE SEQUENCE [LARGE SCALE GENOMIC DNA]</scope>
    <source>
        <strain evidence="9">BUZ 2T</strain>
    </source>
</reference>
<keyword evidence="5 7" id="KW-0413">Isomerase</keyword>
<evidence type="ECO:0000256" key="2">
    <source>
        <dbReference type="ARBA" id="ARBA00004819"/>
    </source>
</evidence>
<keyword evidence="4 7" id="KW-0663">Pyridoxal phosphate</keyword>
<name>I0KDH8_9BACT</name>
<evidence type="ECO:0000256" key="1">
    <source>
        <dbReference type="ARBA" id="ARBA00001933"/>
    </source>
</evidence>
<dbReference type="GO" id="GO:0006782">
    <property type="term" value="P:protoporphyrinogen IX biosynthetic process"/>
    <property type="evidence" value="ECO:0007669"/>
    <property type="project" value="UniProtKB-UniRule"/>
</dbReference>
<dbReference type="PATRIC" id="fig|1166018.3.peg.1136"/>